<evidence type="ECO:0008006" key="2">
    <source>
        <dbReference type="Google" id="ProtNLM"/>
    </source>
</evidence>
<accession>A0A6S6S4Z7</accession>
<reference evidence="1" key="1">
    <citation type="submission" date="2020-01" db="EMBL/GenBank/DDBJ databases">
        <authorList>
            <person name="Meier V. D."/>
            <person name="Meier V D."/>
        </authorList>
    </citation>
    <scope>NUCLEOTIDE SEQUENCE</scope>
    <source>
        <strain evidence="1">HLG_WM_MAG_06</strain>
    </source>
</reference>
<gene>
    <name evidence="1" type="ORF">HELGO_WM12364</name>
</gene>
<proteinExistence type="predicted"/>
<dbReference type="Gene3D" id="3.40.50.11810">
    <property type="match status" value="1"/>
</dbReference>
<evidence type="ECO:0000313" key="1">
    <source>
        <dbReference type="EMBL" id="CAA6800562.1"/>
    </source>
</evidence>
<dbReference type="AlphaFoldDB" id="A0A6S6S4Z7"/>
<name>A0A6S6S4Z7_9BACT</name>
<dbReference type="Gene3D" id="3.10.20.30">
    <property type="match status" value="1"/>
</dbReference>
<dbReference type="EMBL" id="CACVAP010000031">
    <property type="protein sequence ID" value="CAA6800562.1"/>
    <property type="molecule type" value="Genomic_DNA"/>
</dbReference>
<sequence>MPFANMINLQVRAFFFNSATDYLPYYKNFDITIKKDATVIDLLDKVKSKNPDFSFPNKNVILKINNLITTSETSIADVVATLGTELKIDPATSYRSNNGLILNDDDFMESFELIAPYASEDDKAYYESLYPMHYASESSNYNRQYIGDAVLVVAAKMISDGSEHREEILEAISDEFNGIRCCEYENNVLQGEDYGEVIAQLKKALNLKDTASFYDKLTLGKKNHDLDTETLASSNVALYTGSNTDDLDEVRTLIKSHAASYVTFEKSHKLAGQTLMDTHFEIAHLKAGTMLLNALDSGASVLVCTKRDVSIFQEAIASCERSMGRDIRLKIISVHTLKALCTQTA</sequence>
<dbReference type="Gene3D" id="1.10.1060.20">
    <property type="match status" value="1"/>
</dbReference>
<organism evidence="1">
    <name type="scientific">uncultured Sulfurovum sp</name>
    <dbReference type="NCBI Taxonomy" id="269237"/>
    <lineage>
        <taxon>Bacteria</taxon>
        <taxon>Pseudomonadati</taxon>
        <taxon>Campylobacterota</taxon>
        <taxon>Epsilonproteobacteria</taxon>
        <taxon>Campylobacterales</taxon>
        <taxon>Sulfurovaceae</taxon>
        <taxon>Sulfurovum</taxon>
        <taxon>environmental samples</taxon>
    </lineage>
</organism>
<dbReference type="InterPro" id="IPR012675">
    <property type="entry name" value="Beta-grasp_dom_sf"/>
</dbReference>
<protein>
    <recommendedName>
        <fullName evidence="2">DUF5644 domain-containing protein</fullName>
    </recommendedName>
</protein>